<feature type="domain" description="ABC transporter" evidence="10">
    <location>
        <begin position="4"/>
        <end position="252"/>
    </location>
</feature>
<keyword evidence="6" id="KW-0547">Nucleotide-binding</keyword>
<evidence type="ECO:0000256" key="8">
    <source>
        <dbReference type="ARBA" id="ARBA00022967"/>
    </source>
</evidence>
<evidence type="ECO:0000256" key="2">
    <source>
        <dbReference type="ARBA" id="ARBA00005417"/>
    </source>
</evidence>
<accession>A0ABU9VWR8</accession>
<evidence type="ECO:0000256" key="5">
    <source>
        <dbReference type="ARBA" id="ARBA00022519"/>
    </source>
</evidence>
<dbReference type="Proteomes" id="UP001407405">
    <property type="component" value="Unassembled WGS sequence"/>
</dbReference>
<dbReference type="CDD" id="cd03257">
    <property type="entry name" value="ABC_NikE_OppD_transporters"/>
    <property type="match status" value="1"/>
</dbReference>
<comment type="similarity">
    <text evidence="2">Belongs to the ABC transporter superfamily.</text>
</comment>
<dbReference type="InterPro" id="IPR017871">
    <property type="entry name" value="ABC_transporter-like_CS"/>
</dbReference>
<comment type="subcellular location">
    <subcellularLocation>
        <location evidence="1">Cell membrane</location>
        <topology evidence="1">Peripheral membrane protein</topology>
    </subcellularLocation>
</comment>
<name>A0ABU9VWR8_9CLOT</name>
<gene>
    <name evidence="11" type="ORF">AAIG11_13250</name>
</gene>
<dbReference type="InterPro" id="IPR050388">
    <property type="entry name" value="ABC_Ni/Peptide_Import"/>
</dbReference>
<keyword evidence="8" id="KW-1278">Translocase</keyword>
<sequence>MELLRVENLKTYFHISQGIVKAVDDVSFTLAYGQCLGLVGESGCGKTTTALSINRLLPPEGKIQSGNIYLEAVNLTALSDDEIRKRRWKEISMIFQGAMNALNPVMKIGEQIAEAVVLHQQVSHQQAWGRAKELFELVELEPDRISGYPHEFSGGMKQRAMIAMALACDPKLVIGDEPTTALDVMVQAQILNLLDKLRQNLNMGLILITHDLSILGETCDRIAVMYAGKIVEMGSTEDIYHEHMHPYTYRLLRAFPHIRGPKQMPEPIMGTPPDLIRPPSGCRFHPRCDYAKEICREEEPGMTAAGDGHAYACHFGGAFNG</sequence>
<evidence type="ECO:0000256" key="7">
    <source>
        <dbReference type="ARBA" id="ARBA00022840"/>
    </source>
</evidence>
<evidence type="ECO:0000259" key="10">
    <source>
        <dbReference type="PROSITE" id="PS50893"/>
    </source>
</evidence>
<proteinExistence type="inferred from homology"/>
<comment type="caution">
    <text evidence="11">The sequence shown here is derived from an EMBL/GenBank/DDBJ whole genome shotgun (WGS) entry which is preliminary data.</text>
</comment>
<dbReference type="Pfam" id="PF08352">
    <property type="entry name" value="oligo_HPY"/>
    <property type="match status" value="1"/>
</dbReference>
<dbReference type="NCBIfam" id="TIGR01727">
    <property type="entry name" value="oligo_HPY"/>
    <property type="match status" value="1"/>
</dbReference>
<evidence type="ECO:0000313" key="12">
    <source>
        <dbReference type="Proteomes" id="UP001407405"/>
    </source>
</evidence>
<evidence type="ECO:0000256" key="3">
    <source>
        <dbReference type="ARBA" id="ARBA00022448"/>
    </source>
</evidence>
<dbReference type="PROSITE" id="PS00211">
    <property type="entry name" value="ABC_TRANSPORTER_1"/>
    <property type="match status" value="1"/>
</dbReference>
<keyword evidence="5" id="KW-0997">Cell inner membrane</keyword>
<dbReference type="InterPro" id="IPR003593">
    <property type="entry name" value="AAA+_ATPase"/>
</dbReference>
<dbReference type="SUPFAM" id="SSF52540">
    <property type="entry name" value="P-loop containing nucleoside triphosphate hydrolases"/>
    <property type="match status" value="1"/>
</dbReference>
<keyword evidence="9" id="KW-0472">Membrane</keyword>
<dbReference type="Pfam" id="PF00005">
    <property type="entry name" value="ABC_tran"/>
    <property type="match status" value="1"/>
</dbReference>
<dbReference type="RefSeq" id="WP_343186741.1">
    <property type="nucleotide sequence ID" value="NZ_JBCITM010000016.1"/>
</dbReference>
<reference evidence="11 12" key="1">
    <citation type="submission" date="2024-04" db="EMBL/GenBank/DDBJ databases">
        <title>Genome sequencing and metabolic network reconstruction of aminoacids and betaine degradation by Anoxynatronum sibiricum.</title>
        <authorList>
            <person name="Detkova E.N."/>
            <person name="Boltjanskaja Y.V."/>
            <person name="Mardanov A.V."/>
            <person name="Kevbrin V."/>
        </authorList>
    </citation>
    <scope>NUCLEOTIDE SEQUENCE [LARGE SCALE GENOMIC DNA]</scope>
    <source>
        <strain evidence="11 12">Z-7981</strain>
    </source>
</reference>
<evidence type="ECO:0000256" key="1">
    <source>
        <dbReference type="ARBA" id="ARBA00004202"/>
    </source>
</evidence>
<evidence type="ECO:0000313" key="11">
    <source>
        <dbReference type="EMBL" id="MEN1761453.1"/>
    </source>
</evidence>
<dbReference type="InterPro" id="IPR027417">
    <property type="entry name" value="P-loop_NTPase"/>
</dbReference>
<dbReference type="GO" id="GO:0005524">
    <property type="term" value="F:ATP binding"/>
    <property type="evidence" value="ECO:0007669"/>
    <property type="project" value="UniProtKB-KW"/>
</dbReference>
<keyword evidence="3" id="KW-0813">Transport</keyword>
<protein>
    <submittedName>
        <fullName evidence="11">ABC transporter ATP-binding protein</fullName>
    </submittedName>
</protein>
<keyword evidence="7 11" id="KW-0067">ATP-binding</keyword>
<keyword evidence="4" id="KW-1003">Cell membrane</keyword>
<evidence type="ECO:0000256" key="9">
    <source>
        <dbReference type="ARBA" id="ARBA00023136"/>
    </source>
</evidence>
<dbReference type="EMBL" id="JBCITM010000016">
    <property type="protein sequence ID" value="MEN1761453.1"/>
    <property type="molecule type" value="Genomic_DNA"/>
</dbReference>
<dbReference type="PROSITE" id="PS50893">
    <property type="entry name" value="ABC_TRANSPORTER_2"/>
    <property type="match status" value="1"/>
</dbReference>
<evidence type="ECO:0000256" key="6">
    <source>
        <dbReference type="ARBA" id="ARBA00022741"/>
    </source>
</evidence>
<dbReference type="PANTHER" id="PTHR43297">
    <property type="entry name" value="OLIGOPEPTIDE TRANSPORT ATP-BINDING PROTEIN APPD"/>
    <property type="match status" value="1"/>
</dbReference>
<dbReference type="PANTHER" id="PTHR43297:SF14">
    <property type="entry name" value="ATPASE AAA-TYPE CORE DOMAIN-CONTAINING PROTEIN"/>
    <property type="match status" value="1"/>
</dbReference>
<dbReference type="SMART" id="SM00382">
    <property type="entry name" value="AAA"/>
    <property type="match status" value="1"/>
</dbReference>
<keyword evidence="12" id="KW-1185">Reference proteome</keyword>
<organism evidence="11 12">
    <name type="scientific">Anoxynatronum sibiricum</name>
    <dbReference type="NCBI Taxonomy" id="210623"/>
    <lineage>
        <taxon>Bacteria</taxon>
        <taxon>Bacillati</taxon>
        <taxon>Bacillota</taxon>
        <taxon>Clostridia</taxon>
        <taxon>Eubacteriales</taxon>
        <taxon>Clostridiaceae</taxon>
        <taxon>Anoxynatronum</taxon>
    </lineage>
</organism>
<evidence type="ECO:0000256" key="4">
    <source>
        <dbReference type="ARBA" id="ARBA00022475"/>
    </source>
</evidence>
<dbReference type="InterPro" id="IPR013563">
    <property type="entry name" value="Oligopep_ABC_C"/>
</dbReference>
<dbReference type="Gene3D" id="3.40.50.300">
    <property type="entry name" value="P-loop containing nucleotide triphosphate hydrolases"/>
    <property type="match status" value="1"/>
</dbReference>
<dbReference type="InterPro" id="IPR003439">
    <property type="entry name" value="ABC_transporter-like_ATP-bd"/>
</dbReference>